<sequence>MVNVYDSANKLAEDLTQTDQYKALADAIKDVKADEESAAMFKKMDELQTKILKAQQAGQSLSKEDQEAYKDLNEKVQKNDKIVTMLKTEQALYNLLNDIQKTYSKPITDLYEDLRN</sequence>
<dbReference type="EMBL" id="ACGU01000015">
    <property type="protein sequence ID" value="EEJ72788.1"/>
    <property type="molecule type" value="Genomic_DNA"/>
</dbReference>
<dbReference type="OrthoDB" id="9811402at2"/>
<dbReference type="InterPro" id="IPR010368">
    <property type="entry name" value="Com_YlbF"/>
</dbReference>
<dbReference type="Proteomes" id="UP000005583">
    <property type="component" value="Unassembled WGS sequence"/>
</dbReference>
<dbReference type="HOGENOM" id="CLU_140243_3_1_9"/>
<evidence type="ECO:0000256" key="1">
    <source>
        <dbReference type="HAMAP-Rule" id="MF_01526"/>
    </source>
</evidence>
<gene>
    <name evidence="2" type="ORF">HMPREF0548_0388</name>
</gene>
<reference evidence="2 3" key="1">
    <citation type="submission" date="2009-01" db="EMBL/GenBank/DDBJ databases">
        <authorList>
            <person name="Qin X."/>
            <person name="Bachman B."/>
            <person name="Battles P."/>
            <person name="Bell A."/>
            <person name="Bess C."/>
            <person name="Bickham C."/>
            <person name="Chaboub L."/>
            <person name="Chen D."/>
            <person name="Coyle M."/>
            <person name="Deiros D.R."/>
            <person name="Dinh H."/>
            <person name="Forbes L."/>
            <person name="Fowler G."/>
            <person name="Francisco L."/>
            <person name="Fu Q."/>
            <person name="Gubbala S."/>
            <person name="Hale W."/>
            <person name="Han Y."/>
            <person name="Hemphill L."/>
            <person name="Highlander S.K."/>
            <person name="Hirani K."/>
            <person name="Hogues M."/>
            <person name="Jackson L."/>
            <person name="Jakkamsetti A."/>
            <person name="Javaid M."/>
            <person name="Jiang H."/>
            <person name="Korchina V."/>
            <person name="Kovar C."/>
            <person name="Lara F."/>
            <person name="Lee S."/>
            <person name="Mata R."/>
            <person name="Mathew T."/>
            <person name="Moen C."/>
            <person name="Morales K."/>
            <person name="Munidasa M."/>
            <person name="Nazareth L."/>
            <person name="Ngo R."/>
            <person name="Nguyen L."/>
            <person name="Okwuonu G."/>
            <person name="Ongeri F."/>
            <person name="Patil S."/>
            <person name="Petrosino J."/>
            <person name="Pham C."/>
            <person name="Pham P."/>
            <person name="Pu L.-L."/>
            <person name="Puazo M."/>
            <person name="Raj R."/>
            <person name="Reid J."/>
            <person name="Rouhana J."/>
            <person name="Saada N."/>
            <person name="Shang Y."/>
            <person name="Simmons D."/>
            <person name="Thornton R."/>
            <person name="Warren J."/>
            <person name="Weissenberger G."/>
            <person name="Zhang J."/>
            <person name="Zhang L."/>
            <person name="Zhou C."/>
            <person name="Zhu D."/>
            <person name="Muzny D."/>
            <person name="Worley K."/>
            <person name="Gibbs R."/>
        </authorList>
    </citation>
    <scope>NUCLEOTIDE SEQUENCE [LARGE SCALE GENOMIC DNA]</scope>
    <source>
        <strain evidence="2 3">DSM 16047</strain>
    </source>
</reference>
<name>C2EL42_9LACO</name>
<evidence type="ECO:0000313" key="2">
    <source>
        <dbReference type="EMBL" id="EEJ72788.1"/>
    </source>
</evidence>
<dbReference type="PATRIC" id="fig|525365.8.peg.4"/>
<dbReference type="SUPFAM" id="SSF158622">
    <property type="entry name" value="YheA/YmcA-like"/>
    <property type="match status" value="1"/>
</dbReference>
<accession>C2EL42</accession>
<keyword evidence="3" id="KW-1185">Reference proteome</keyword>
<dbReference type="RefSeq" id="WP_007126576.1">
    <property type="nucleotide sequence ID" value="NZ_AZFO01000001.1"/>
</dbReference>
<dbReference type="HAMAP" id="MF_01526">
    <property type="entry name" value="UPF0342"/>
    <property type="match status" value="1"/>
</dbReference>
<dbReference type="Pfam" id="PF06133">
    <property type="entry name" value="Com_YlbF"/>
    <property type="match status" value="1"/>
</dbReference>
<evidence type="ECO:0000313" key="3">
    <source>
        <dbReference type="Proteomes" id="UP000005583"/>
    </source>
</evidence>
<organism evidence="2 3">
    <name type="scientific">Lactobacillus ultunensis DSM 16047</name>
    <dbReference type="NCBI Taxonomy" id="525365"/>
    <lineage>
        <taxon>Bacteria</taxon>
        <taxon>Bacillati</taxon>
        <taxon>Bacillota</taxon>
        <taxon>Bacilli</taxon>
        <taxon>Lactobacillales</taxon>
        <taxon>Lactobacillaceae</taxon>
        <taxon>Lactobacillus</taxon>
    </lineage>
</organism>
<comment type="similarity">
    <text evidence="1">Belongs to the UPF0342 family.</text>
</comment>
<dbReference type="eggNOG" id="COG3679">
    <property type="taxonomic scope" value="Bacteria"/>
</dbReference>
<dbReference type="AlphaFoldDB" id="C2EL42"/>
<proteinExistence type="inferred from homology"/>
<dbReference type="Gene3D" id="1.20.1500.10">
    <property type="entry name" value="YheA/YmcA-like"/>
    <property type="match status" value="1"/>
</dbReference>
<comment type="caution">
    <text evidence="2">The sequence shown here is derived from an EMBL/GenBank/DDBJ whole genome shotgun (WGS) entry which is preliminary data.</text>
</comment>
<dbReference type="STRING" id="525365.HMPREF0548_0388"/>
<protein>
    <recommendedName>
        <fullName evidence="1">UPF0342 protein HMPREF0548_0388</fullName>
    </recommendedName>
</protein>
<dbReference type="InterPro" id="IPR023378">
    <property type="entry name" value="YheA/YmcA-like_dom_sf"/>
</dbReference>